<protein>
    <submittedName>
        <fullName evidence="2">Uncharacterized protein</fullName>
    </submittedName>
</protein>
<evidence type="ECO:0000256" key="1">
    <source>
        <dbReference type="SAM" id="MobiDB-lite"/>
    </source>
</evidence>
<evidence type="ECO:0000313" key="2">
    <source>
        <dbReference type="EMBL" id="KAK8150659.1"/>
    </source>
</evidence>
<dbReference type="AlphaFoldDB" id="A0AAW0S7R3"/>
<feature type="region of interest" description="Disordered" evidence="1">
    <location>
        <begin position="1"/>
        <end position="54"/>
    </location>
</feature>
<evidence type="ECO:0000313" key="3">
    <source>
        <dbReference type="Proteomes" id="UP001397290"/>
    </source>
</evidence>
<dbReference type="Proteomes" id="UP001397290">
    <property type="component" value="Unassembled WGS sequence"/>
</dbReference>
<accession>A0AAW0S7R3</accession>
<feature type="compositionally biased region" description="Polar residues" evidence="1">
    <location>
        <begin position="31"/>
        <end position="54"/>
    </location>
</feature>
<organism evidence="2 3">
    <name type="scientific">Beauveria asiatica</name>
    <dbReference type="NCBI Taxonomy" id="1069075"/>
    <lineage>
        <taxon>Eukaryota</taxon>
        <taxon>Fungi</taxon>
        <taxon>Dikarya</taxon>
        <taxon>Ascomycota</taxon>
        <taxon>Pezizomycotina</taxon>
        <taxon>Sordariomycetes</taxon>
        <taxon>Hypocreomycetidae</taxon>
        <taxon>Hypocreales</taxon>
        <taxon>Cordycipitaceae</taxon>
        <taxon>Beauveria</taxon>
    </lineage>
</organism>
<keyword evidence="3" id="KW-1185">Reference proteome</keyword>
<dbReference type="EMBL" id="JAAHCF010000010">
    <property type="protein sequence ID" value="KAK8150659.1"/>
    <property type="molecule type" value="Genomic_DNA"/>
</dbReference>
<gene>
    <name evidence="2" type="ORF">G3M48_000080</name>
</gene>
<sequence length="235" mass="25821">MLPPPKTTLAVKRKGAASEAERDQPAPTVKRQCTSKSCNSNGDAPKLSSSTRIPSSFVGCNVAESIEEEEEEEEEEAHTSAITSIVKLEDGTVMHQEESYRSRITSTKVEESTSQKCIKRESSDAQDLIDFPVEPPAEQHWRRSAAPSPFASAYGAAQWRFIGPEELPSVVHGVLKYSPCNPDYCHCGWYSFYAVCGHQFKNEPYKCGVGRGQSDAAVFCGSFCGSPVPRHLVRD</sequence>
<name>A0AAW0S7R3_9HYPO</name>
<proteinExistence type="predicted"/>
<reference evidence="2 3" key="1">
    <citation type="submission" date="2020-02" db="EMBL/GenBank/DDBJ databases">
        <title>Comparative genomics of the hypocrealean fungal genus Beauvera.</title>
        <authorList>
            <person name="Showalter D.N."/>
            <person name="Bushley K.E."/>
            <person name="Rehner S.A."/>
        </authorList>
    </citation>
    <scope>NUCLEOTIDE SEQUENCE [LARGE SCALE GENOMIC DNA]</scope>
    <source>
        <strain evidence="2 3">ARSEF4384</strain>
    </source>
</reference>
<comment type="caution">
    <text evidence="2">The sequence shown here is derived from an EMBL/GenBank/DDBJ whole genome shotgun (WGS) entry which is preliminary data.</text>
</comment>